<keyword evidence="1" id="KW-1133">Transmembrane helix</keyword>
<dbReference type="InterPro" id="IPR007339">
    <property type="entry name" value="RclC-like"/>
</dbReference>
<accession>A0A8E6B559</accession>
<sequence>MGVLKLFEMASRMDKVGVALTRVGLIIVLLWIGGLKAFRYEADGIVPFVANSPTMSFFYADPANYKSHRNPEGALVPENRAWHEANRTYTFAYGLGSVIVLYGLLLCLHPVLPQAAAVGSFLVFIMSFVTLSFLITTPECWVADLGEAQHGFPYLSGAGRLVIKDAIMMGAALVTMADSAKAYLKKRLHATKGALN</sequence>
<feature type="transmembrane region" description="Helical" evidence="1">
    <location>
        <begin position="115"/>
        <end position="137"/>
    </location>
</feature>
<dbReference type="PANTHER" id="PTHR40106">
    <property type="entry name" value="INNER MEMBRANE PROTEIN RCLC"/>
    <property type="match status" value="1"/>
</dbReference>
<protein>
    <submittedName>
        <fullName evidence="2">YkgB family protein</fullName>
    </submittedName>
</protein>
<feature type="transmembrane region" description="Helical" evidence="1">
    <location>
        <begin position="20"/>
        <end position="38"/>
    </location>
</feature>
<dbReference type="GO" id="GO:1901530">
    <property type="term" value="P:response to hypochlorite"/>
    <property type="evidence" value="ECO:0007669"/>
    <property type="project" value="TreeGrafter"/>
</dbReference>
<evidence type="ECO:0000256" key="1">
    <source>
        <dbReference type="SAM" id="Phobius"/>
    </source>
</evidence>
<name>A0A8E6B559_9BACT</name>
<feature type="transmembrane region" description="Helical" evidence="1">
    <location>
        <begin position="90"/>
        <end position="108"/>
    </location>
</feature>
<evidence type="ECO:0000313" key="2">
    <source>
        <dbReference type="EMBL" id="QVL31494.1"/>
    </source>
</evidence>
<dbReference type="PANTHER" id="PTHR40106:SF1">
    <property type="entry name" value="INNER MEMBRANE PROTEIN RCLC"/>
    <property type="match status" value="1"/>
</dbReference>
<organism evidence="2 3">
    <name type="scientific">Telmatocola sphagniphila</name>
    <dbReference type="NCBI Taxonomy" id="1123043"/>
    <lineage>
        <taxon>Bacteria</taxon>
        <taxon>Pseudomonadati</taxon>
        <taxon>Planctomycetota</taxon>
        <taxon>Planctomycetia</taxon>
        <taxon>Gemmatales</taxon>
        <taxon>Gemmataceae</taxon>
    </lineage>
</organism>
<dbReference type="Pfam" id="PF04224">
    <property type="entry name" value="DUF417"/>
    <property type="match status" value="1"/>
</dbReference>
<dbReference type="EMBL" id="CP074694">
    <property type="protein sequence ID" value="QVL31494.1"/>
    <property type="molecule type" value="Genomic_DNA"/>
</dbReference>
<evidence type="ECO:0000313" key="3">
    <source>
        <dbReference type="Proteomes" id="UP000676194"/>
    </source>
</evidence>
<dbReference type="RefSeq" id="WP_213495413.1">
    <property type="nucleotide sequence ID" value="NZ_CP074694.1"/>
</dbReference>
<dbReference type="AlphaFoldDB" id="A0A8E6B559"/>
<gene>
    <name evidence="2" type="ORF">KIH39_22015</name>
</gene>
<reference evidence="2" key="1">
    <citation type="submission" date="2021-05" db="EMBL/GenBank/DDBJ databases">
        <title>Complete genome sequence of the cellulolytic planctomycete Telmatocola sphagniphila SP2T and characterization of the first cellulase from planctomycetes.</title>
        <authorList>
            <person name="Rakitin A.L."/>
            <person name="Beletsky A.V."/>
            <person name="Naumoff D.G."/>
            <person name="Kulichevskaya I.S."/>
            <person name="Mardanov A.V."/>
            <person name="Ravin N.V."/>
            <person name="Dedysh S.N."/>
        </authorList>
    </citation>
    <scope>NUCLEOTIDE SEQUENCE</scope>
    <source>
        <strain evidence="2">SP2T</strain>
    </source>
</reference>
<dbReference type="KEGG" id="tsph:KIH39_22015"/>
<keyword evidence="1" id="KW-0812">Transmembrane</keyword>
<keyword evidence="3" id="KW-1185">Reference proteome</keyword>
<dbReference type="Proteomes" id="UP000676194">
    <property type="component" value="Chromosome"/>
</dbReference>
<dbReference type="GO" id="GO:0005886">
    <property type="term" value="C:plasma membrane"/>
    <property type="evidence" value="ECO:0007669"/>
    <property type="project" value="TreeGrafter"/>
</dbReference>
<proteinExistence type="predicted"/>
<keyword evidence="1" id="KW-0472">Membrane</keyword>